<keyword evidence="2" id="KW-0472">Membrane</keyword>
<name>A0A0L0FN80_9EUKA</name>
<dbReference type="Proteomes" id="UP000054560">
    <property type="component" value="Unassembled WGS sequence"/>
</dbReference>
<feature type="compositionally biased region" description="Polar residues" evidence="1">
    <location>
        <begin position="324"/>
        <end position="337"/>
    </location>
</feature>
<gene>
    <name evidence="3" type="ORF">SARC_09326</name>
</gene>
<dbReference type="EMBL" id="KQ242532">
    <property type="protein sequence ID" value="KNC78232.1"/>
    <property type="molecule type" value="Genomic_DNA"/>
</dbReference>
<reference evidence="3 4" key="1">
    <citation type="submission" date="2011-02" db="EMBL/GenBank/DDBJ databases">
        <title>The Genome Sequence of Sphaeroforma arctica JP610.</title>
        <authorList>
            <consortium name="The Broad Institute Genome Sequencing Platform"/>
            <person name="Russ C."/>
            <person name="Cuomo C."/>
            <person name="Young S.K."/>
            <person name="Zeng Q."/>
            <person name="Gargeya S."/>
            <person name="Alvarado L."/>
            <person name="Berlin A."/>
            <person name="Chapman S.B."/>
            <person name="Chen Z."/>
            <person name="Freedman E."/>
            <person name="Gellesch M."/>
            <person name="Goldberg J."/>
            <person name="Griggs A."/>
            <person name="Gujja S."/>
            <person name="Heilman E."/>
            <person name="Heiman D."/>
            <person name="Howarth C."/>
            <person name="Mehta T."/>
            <person name="Neiman D."/>
            <person name="Pearson M."/>
            <person name="Roberts A."/>
            <person name="Saif S."/>
            <person name="Shea T."/>
            <person name="Shenoy N."/>
            <person name="Sisk P."/>
            <person name="Stolte C."/>
            <person name="Sykes S."/>
            <person name="White J."/>
            <person name="Yandava C."/>
            <person name="Burger G."/>
            <person name="Gray M.W."/>
            <person name="Holland P.W.H."/>
            <person name="King N."/>
            <person name="Lang F.B.F."/>
            <person name="Roger A.J."/>
            <person name="Ruiz-Trillo I."/>
            <person name="Haas B."/>
            <person name="Nusbaum C."/>
            <person name="Birren B."/>
        </authorList>
    </citation>
    <scope>NUCLEOTIDE SEQUENCE [LARGE SCALE GENOMIC DNA]</scope>
    <source>
        <strain evidence="3 4">JP610</strain>
    </source>
</reference>
<accession>A0A0L0FN80</accession>
<feature type="transmembrane region" description="Helical" evidence="2">
    <location>
        <begin position="210"/>
        <end position="234"/>
    </location>
</feature>
<dbReference type="RefSeq" id="XP_014152134.1">
    <property type="nucleotide sequence ID" value="XM_014296659.1"/>
</dbReference>
<protein>
    <submittedName>
        <fullName evidence="3">Uncharacterized protein</fullName>
    </submittedName>
</protein>
<dbReference type="AlphaFoldDB" id="A0A0L0FN80"/>
<keyword evidence="4" id="KW-1185">Reference proteome</keyword>
<dbReference type="OrthoDB" id="10580406at2759"/>
<evidence type="ECO:0000256" key="2">
    <source>
        <dbReference type="SAM" id="Phobius"/>
    </source>
</evidence>
<keyword evidence="2" id="KW-0812">Transmembrane</keyword>
<evidence type="ECO:0000256" key="1">
    <source>
        <dbReference type="SAM" id="MobiDB-lite"/>
    </source>
</evidence>
<evidence type="ECO:0000313" key="3">
    <source>
        <dbReference type="EMBL" id="KNC78232.1"/>
    </source>
</evidence>
<feature type="transmembrane region" description="Helical" evidence="2">
    <location>
        <begin position="131"/>
        <end position="150"/>
    </location>
</feature>
<proteinExistence type="predicted"/>
<organism evidence="3 4">
    <name type="scientific">Sphaeroforma arctica JP610</name>
    <dbReference type="NCBI Taxonomy" id="667725"/>
    <lineage>
        <taxon>Eukaryota</taxon>
        <taxon>Ichthyosporea</taxon>
        <taxon>Ichthyophonida</taxon>
        <taxon>Sphaeroforma</taxon>
    </lineage>
</organism>
<feature type="region of interest" description="Disordered" evidence="1">
    <location>
        <begin position="311"/>
        <end position="337"/>
    </location>
</feature>
<dbReference type="GeneID" id="25909830"/>
<sequence length="337" mass="38736">MSQCWLNFGVLLWLSGNFVWMVGEFIVENPQHFLSGDAETFEVRSGQIFEECTSIAVPFLIAGCAWLGLYYIVRMFRQVPYFNRLDRFTLRQNENMPMPRFSLFFRDYSEYAMAYTFFWCLKDLLWAKFNIIGYGLVFVPTLLIFIDLVYITATHRGQFIEFFHNLICLVWLVANLLWAIAELVIPDKSVPFETRMIYCWPKTWTSDSRLYLRCAVGYLFMIALVLVCLFHLMWICMTFSGRLATQDIQMYYYSSDVGPGAGSHMAGSDLYNADADSIFSGALGALGLESGINLTTIDRHMESGINLTTIDRHPDTSWGEKSQLEAQNNRPSKSTAV</sequence>
<feature type="transmembrane region" description="Helical" evidence="2">
    <location>
        <begin position="6"/>
        <end position="27"/>
    </location>
</feature>
<feature type="transmembrane region" description="Helical" evidence="2">
    <location>
        <begin position="162"/>
        <end position="181"/>
    </location>
</feature>
<keyword evidence="2" id="KW-1133">Transmembrane helix</keyword>
<feature type="transmembrane region" description="Helical" evidence="2">
    <location>
        <begin position="48"/>
        <end position="73"/>
    </location>
</feature>
<evidence type="ECO:0000313" key="4">
    <source>
        <dbReference type="Proteomes" id="UP000054560"/>
    </source>
</evidence>